<gene>
    <name evidence="1" type="ORF">LCGC14_2383340</name>
</gene>
<comment type="caution">
    <text evidence="1">The sequence shown here is derived from an EMBL/GenBank/DDBJ whole genome shotgun (WGS) entry which is preliminary data.</text>
</comment>
<protein>
    <submittedName>
        <fullName evidence="1">Uncharacterized protein</fullName>
    </submittedName>
</protein>
<accession>A0A0F9C0E0</accession>
<evidence type="ECO:0000313" key="1">
    <source>
        <dbReference type="EMBL" id="KKL27619.1"/>
    </source>
</evidence>
<sequence>MDAKETINYLYEHSHRPKHEHLITILRELSEVERLRDLLREIAGDAQKISESIDKALLTPK</sequence>
<reference evidence="1" key="1">
    <citation type="journal article" date="2015" name="Nature">
        <title>Complex archaea that bridge the gap between prokaryotes and eukaryotes.</title>
        <authorList>
            <person name="Spang A."/>
            <person name="Saw J.H."/>
            <person name="Jorgensen S.L."/>
            <person name="Zaremba-Niedzwiedzka K."/>
            <person name="Martijn J."/>
            <person name="Lind A.E."/>
            <person name="van Eijk R."/>
            <person name="Schleper C."/>
            <person name="Guy L."/>
            <person name="Ettema T.J."/>
        </authorList>
    </citation>
    <scope>NUCLEOTIDE SEQUENCE</scope>
</reference>
<organism evidence="1">
    <name type="scientific">marine sediment metagenome</name>
    <dbReference type="NCBI Taxonomy" id="412755"/>
    <lineage>
        <taxon>unclassified sequences</taxon>
        <taxon>metagenomes</taxon>
        <taxon>ecological metagenomes</taxon>
    </lineage>
</organism>
<name>A0A0F9C0E0_9ZZZZ</name>
<proteinExistence type="predicted"/>
<dbReference type="AlphaFoldDB" id="A0A0F9C0E0"/>
<dbReference type="EMBL" id="LAZR01035396">
    <property type="protein sequence ID" value="KKL27619.1"/>
    <property type="molecule type" value="Genomic_DNA"/>
</dbReference>